<name>A0A1R1JJC4_9BURK</name>
<evidence type="ECO:0000313" key="4">
    <source>
        <dbReference type="EMBL" id="OMG75141.1"/>
    </source>
</evidence>
<evidence type="ECO:0000256" key="2">
    <source>
        <dbReference type="ARBA" id="ARBA00023033"/>
    </source>
</evidence>
<evidence type="ECO:0000256" key="1">
    <source>
        <dbReference type="ARBA" id="ARBA00023002"/>
    </source>
</evidence>
<evidence type="ECO:0000259" key="3">
    <source>
        <dbReference type="Pfam" id="PF01494"/>
    </source>
</evidence>
<evidence type="ECO:0000313" key="5">
    <source>
        <dbReference type="Proteomes" id="UP000187194"/>
    </source>
</evidence>
<dbReference type="Pfam" id="PF01494">
    <property type="entry name" value="FAD_binding_3"/>
    <property type="match status" value="1"/>
</dbReference>
<comment type="caution">
    <text evidence="4">The sequence shown here is derived from an EMBL/GenBank/DDBJ whole genome shotgun (WGS) entry which is preliminary data.</text>
</comment>
<dbReference type="GO" id="GO:0004497">
    <property type="term" value="F:monooxygenase activity"/>
    <property type="evidence" value="ECO:0007669"/>
    <property type="project" value="UniProtKB-KW"/>
</dbReference>
<feature type="domain" description="FAD-binding" evidence="3">
    <location>
        <begin position="5"/>
        <end position="339"/>
    </location>
</feature>
<dbReference type="InterPro" id="IPR050493">
    <property type="entry name" value="FAD-dep_Monooxygenase_BioMet"/>
</dbReference>
<protein>
    <recommendedName>
        <fullName evidence="3">FAD-binding domain-containing protein</fullName>
    </recommendedName>
</protein>
<dbReference type="InterPro" id="IPR036188">
    <property type="entry name" value="FAD/NAD-bd_sf"/>
</dbReference>
<reference evidence="4 5" key="1">
    <citation type="submission" date="2017-01" db="EMBL/GenBank/DDBJ databases">
        <title>Phylogeographic, genomic and meropenem susceptibility analysis of Burkholderia ubonensis.</title>
        <authorList>
            <person name="Price E.P."/>
            <person name="Sarovich D.S."/>
            <person name="Webb J.R."/>
            <person name="Hall C.M."/>
            <person name="Sahl J.W."/>
            <person name="Kaestli M."/>
            <person name="Mayo M."/>
            <person name="Harrington G."/>
            <person name="Baker A.L."/>
            <person name="Sidak-Loftis L.C."/>
            <person name="Lummis M."/>
            <person name="Schupp J.M."/>
            <person name="Gillece J.D."/>
            <person name="Tuanyok A."/>
            <person name="Warner J."/>
            <person name="Busch J.D."/>
            <person name="Keim P."/>
            <person name="Currie B.J."/>
            <person name="Wagner D.M."/>
        </authorList>
    </citation>
    <scope>NUCLEOTIDE SEQUENCE [LARGE SCALE GENOMIC DNA]</scope>
    <source>
        <strain evidence="4 5">A21</strain>
    </source>
</reference>
<dbReference type="GO" id="GO:0071949">
    <property type="term" value="F:FAD binding"/>
    <property type="evidence" value="ECO:0007669"/>
    <property type="project" value="InterPro"/>
</dbReference>
<keyword evidence="2" id="KW-0503">Monooxygenase</keyword>
<organism evidence="4 5">
    <name type="scientific">Burkholderia ubonensis</name>
    <dbReference type="NCBI Taxonomy" id="101571"/>
    <lineage>
        <taxon>Bacteria</taxon>
        <taxon>Pseudomonadati</taxon>
        <taxon>Pseudomonadota</taxon>
        <taxon>Betaproteobacteria</taxon>
        <taxon>Burkholderiales</taxon>
        <taxon>Burkholderiaceae</taxon>
        <taxon>Burkholderia</taxon>
        <taxon>Burkholderia cepacia complex</taxon>
    </lineage>
</organism>
<keyword evidence="1" id="KW-0560">Oxidoreductase</keyword>
<dbReference type="SUPFAM" id="SSF51905">
    <property type="entry name" value="FAD/NAD(P)-binding domain"/>
    <property type="match status" value="1"/>
</dbReference>
<accession>A0A1R1JJC4</accession>
<dbReference type="PANTHER" id="PTHR13789:SF309">
    <property type="entry name" value="PUTATIVE (AFU_ORTHOLOGUE AFUA_6G14510)-RELATED"/>
    <property type="match status" value="1"/>
</dbReference>
<dbReference type="Gene3D" id="3.50.50.60">
    <property type="entry name" value="FAD/NAD(P)-binding domain"/>
    <property type="match status" value="1"/>
</dbReference>
<dbReference type="PANTHER" id="PTHR13789">
    <property type="entry name" value="MONOOXYGENASE"/>
    <property type="match status" value="1"/>
</dbReference>
<dbReference type="EMBL" id="MTJZ01000001">
    <property type="protein sequence ID" value="OMG75141.1"/>
    <property type="molecule type" value="Genomic_DNA"/>
</dbReference>
<sequence length="396" mass="43165">MTTMRIAIVGAGLNGLAVALLLRRAGFDCTLFERGAVPRDAGTGIYLWPQGVRVLRGLLPAAALHRYGHPIDFLDTHDRSGRVINRQHVRIADADATVPAMMFLRADLHRMLGAALGRDAIRFDAPCERVDEIDGQAVLTFESGARQRFDLVIGTDGLHSVVRRHVCPHNRPVCVGLAASRGIVRFDSPRFSADRCQIFMADYARVVTYCVNEAESVRYWFAAYQVDDGPLLDRNGLLDRFRTLPDAVREMIAATADTAINTQRLHTLSGAGPWHRGGAVLLGDSIHAMLPTLGYGFTLGLENGFLLAQALAGARAAGTHAALMLYERQVAARSQALIEVMNDMTRAYYFNAPDTVTAERIGRIAERFNALTCSPVALHEDAMAAPPGVHPLTGDE</sequence>
<dbReference type="InterPro" id="IPR002938">
    <property type="entry name" value="FAD-bd"/>
</dbReference>
<dbReference type="Proteomes" id="UP000187194">
    <property type="component" value="Unassembled WGS sequence"/>
</dbReference>
<dbReference type="AlphaFoldDB" id="A0A1R1JJC4"/>
<dbReference type="PRINTS" id="PR00420">
    <property type="entry name" value="RNGMNOXGNASE"/>
</dbReference>
<gene>
    <name evidence="4" type="ORF">BW685_00290</name>
</gene>
<proteinExistence type="predicted"/>